<dbReference type="EMBL" id="CP047652">
    <property type="protein sequence ID" value="QHI96454.1"/>
    <property type="molecule type" value="Genomic_DNA"/>
</dbReference>
<gene>
    <name evidence="1" type="ORF">GT348_08185</name>
</gene>
<reference evidence="1 2" key="1">
    <citation type="submission" date="2020-01" db="EMBL/GenBank/DDBJ databases">
        <title>Genome sequencing of strain KACC 21507.</title>
        <authorList>
            <person name="Heo J."/>
            <person name="Kim S.-J."/>
            <person name="Kim J.-S."/>
            <person name="Hong S.-B."/>
            <person name="Kwon S.-W."/>
        </authorList>
    </citation>
    <scope>NUCLEOTIDE SEQUENCE [LARGE SCALE GENOMIC DNA]</scope>
    <source>
        <strain evidence="1 2">KACC 21507</strain>
    </source>
</reference>
<dbReference type="Proteomes" id="UP000463975">
    <property type="component" value="Chromosome"/>
</dbReference>
<evidence type="ECO:0000313" key="2">
    <source>
        <dbReference type="Proteomes" id="UP000463975"/>
    </source>
</evidence>
<protein>
    <recommendedName>
        <fullName evidence="3">DUF3313 family protein</fullName>
    </recommendedName>
</protein>
<accession>A0A6P1NIT9</accession>
<organism evidence="1 2">
    <name type="scientific">Aristophania vespae</name>
    <dbReference type="NCBI Taxonomy" id="2697033"/>
    <lineage>
        <taxon>Bacteria</taxon>
        <taxon>Pseudomonadati</taxon>
        <taxon>Pseudomonadota</taxon>
        <taxon>Alphaproteobacteria</taxon>
        <taxon>Acetobacterales</taxon>
        <taxon>Acetobacteraceae</taxon>
        <taxon>Aristophania</taxon>
    </lineage>
</organism>
<sequence>MVKGLALILRFCSVLWALLVLLTLPGCLDVAHPFAHRGGNSQRLTQKNLPPPRLAVPVPVAAKAPWRSATALWAKDVVVALVAQSLPAVAQPPRQGDWWLRLGAKRVKNGVKPRYLLYDPEGKVRAKGYGSVIDRAGWLAADPVALNTVALEIAPDIARLLTGIQVKIMQADPHSLMNRPAKVYFAGVEGAPGDGNISLARAFYASLPDGRNNVQTKPEDADYTVKCRVQLKDLPPGPSQKKASEQQITIIWRVTDSKGKEAGAATQLHAIAIHSLDGAWGDIAATAAHEAAGAVRTIITNYSGRDLKMSQKK</sequence>
<dbReference type="KEGG" id="bomb:GT348_08185"/>
<evidence type="ECO:0008006" key="3">
    <source>
        <dbReference type="Google" id="ProtNLM"/>
    </source>
</evidence>
<evidence type="ECO:0000313" key="1">
    <source>
        <dbReference type="EMBL" id="QHI96454.1"/>
    </source>
</evidence>
<keyword evidence="2" id="KW-1185">Reference proteome</keyword>
<proteinExistence type="predicted"/>
<name>A0A6P1NIT9_9PROT</name>
<dbReference type="AlphaFoldDB" id="A0A6P1NIT9"/>